<protein>
    <submittedName>
        <fullName evidence="3">Uncharacterized protein</fullName>
    </submittedName>
</protein>
<evidence type="ECO:0000313" key="4">
    <source>
        <dbReference type="Proteomes" id="UP000310158"/>
    </source>
</evidence>
<evidence type="ECO:0000256" key="2">
    <source>
        <dbReference type="SAM" id="MobiDB-lite"/>
    </source>
</evidence>
<name>A0A4S4L8C0_9AGAM</name>
<keyword evidence="1" id="KW-0175">Coiled coil</keyword>
<reference evidence="3 4" key="1">
    <citation type="submission" date="2019-02" db="EMBL/GenBank/DDBJ databases">
        <title>Genome sequencing of the rare red list fungi Bondarzewia mesenterica.</title>
        <authorList>
            <person name="Buettner E."/>
            <person name="Kellner H."/>
        </authorList>
    </citation>
    <scope>NUCLEOTIDE SEQUENCE [LARGE SCALE GENOMIC DNA]</scope>
    <source>
        <strain evidence="3 4">DSM 108281</strain>
    </source>
</reference>
<sequence length="148" mass="16115">MGSDRGGFTVGYQLKVKGRGSPLTNAFPYTALLPAALAMSSTQSVYTLRAAVAEIEKLRAEFDEYREEEERRLQLYKEDDDKRVHDLYLKMQKEIGELKARIEVLEGAVVEDVQGKATRDGNTGGGADEVEGDGGDVGGGTPLKYVSP</sequence>
<proteinExistence type="predicted"/>
<gene>
    <name evidence="3" type="ORF">EW146_g9253</name>
</gene>
<keyword evidence="4" id="KW-1185">Reference proteome</keyword>
<accession>A0A4S4L8C0</accession>
<organism evidence="3 4">
    <name type="scientific">Bondarzewia mesenterica</name>
    <dbReference type="NCBI Taxonomy" id="1095465"/>
    <lineage>
        <taxon>Eukaryota</taxon>
        <taxon>Fungi</taxon>
        <taxon>Dikarya</taxon>
        <taxon>Basidiomycota</taxon>
        <taxon>Agaricomycotina</taxon>
        <taxon>Agaricomycetes</taxon>
        <taxon>Russulales</taxon>
        <taxon>Bondarzewiaceae</taxon>
        <taxon>Bondarzewia</taxon>
    </lineage>
</organism>
<dbReference type="AlphaFoldDB" id="A0A4S4L8C0"/>
<evidence type="ECO:0000313" key="3">
    <source>
        <dbReference type="EMBL" id="THH07647.1"/>
    </source>
</evidence>
<feature type="coiled-coil region" evidence="1">
    <location>
        <begin position="48"/>
        <end position="108"/>
    </location>
</feature>
<dbReference type="Proteomes" id="UP000310158">
    <property type="component" value="Unassembled WGS sequence"/>
</dbReference>
<dbReference type="EMBL" id="SGPL01000761">
    <property type="protein sequence ID" value="THH07647.1"/>
    <property type="molecule type" value="Genomic_DNA"/>
</dbReference>
<feature type="region of interest" description="Disordered" evidence="2">
    <location>
        <begin position="114"/>
        <end position="148"/>
    </location>
</feature>
<evidence type="ECO:0000256" key="1">
    <source>
        <dbReference type="SAM" id="Coils"/>
    </source>
</evidence>
<comment type="caution">
    <text evidence="3">The sequence shown here is derived from an EMBL/GenBank/DDBJ whole genome shotgun (WGS) entry which is preliminary data.</text>
</comment>